<dbReference type="PROSITE" id="PS50048">
    <property type="entry name" value="ZN2_CY6_FUNGAL_2"/>
    <property type="match status" value="1"/>
</dbReference>
<evidence type="ECO:0000313" key="5">
    <source>
        <dbReference type="EMBL" id="KAH7141647.1"/>
    </source>
</evidence>
<dbReference type="InterPro" id="IPR001138">
    <property type="entry name" value="Zn2Cys6_DnaBD"/>
</dbReference>
<keyword evidence="1" id="KW-0479">Metal-binding</keyword>
<dbReference type="Gene3D" id="4.10.240.10">
    <property type="entry name" value="Zn(2)-C6 fungal-type DNA-binding domain"/>
    <property type="match status" value="1"/>
</dbReference>
<comment type="caution">
    <text evidence="5">The sequence shown here is derived from an EMBL/GenBank/DDBJ whole genome shotgun (WGS) entry which is preliminary data.</text>
</comment>
<dbReference type="CDD" id="cd00067">
    <property type="entry name" value="GAL4"/>
    <property type="match status" value="1"/>
</dbReference>
<evidence type="ECO:0000256" key="2">
    <source>
        <dbReference type="ARBA" id="ARBA00023242"/>
    </source>
</evidence>
<dbReference type="OrthoDB" id="5121955at2759"/>
<dbReference type="GO" id="GO:0008270">
    <property type="term" value="F:zinc ion binding"/>
    <property type="evidence" value="ECO:0007669"/>
    <property type="project" value="InterPro"/>
</dbReference>
<feature type="region of interest" description="Disordered" evidence="3">
    <location>
        <begin position="1"/>
        <end position="20"/>
    </location>
</feature>
<keyword evidence="2" id="KW-0539">Nucleus</keyword>
<protein>
    <submittedName>
        <fullName evidence="5">Fungal-specific transcription factor domain-containing protein</fullName>
    </submittedName>
</protein>
<dbReference type="PROSITE" id="PS00463">
    <property type="entry name" value="ZN2_CY6_FUNGAL_1"/>
    <property type="match status" value="1"/>
</dbReference>
<evidence type="ECO:0000256" key="3">
    <source>
        <dbReference type="SAM" id="MobiDB-lite"/>
    </source>
</evidence>
<dbReference type="InterPro" id="IPR052761">
    <property type="entry name" value="Fungal_Detox/Toxin_TFs"/>
</dbReference>
<evidence type="ECO:0000313" key="6">
    <source>
        <dbReference type="Proteomes" id="UP000738349"/>
    </source>
</evidence>
<organism evidence="5 6">
    <name type="scientific">Dactylonectria macrodidyma</name>
    <dbReference type="NCBI Taxonomy" id="307937"/>
    <lineage>
        <taxon>Eukaryota</taxon>
        <taxon>Fungi</taxon>
        <taxon>Dikarya</taxon>
        <taxon>Ascomycota</taxon>
        <taxon>Pezizomycotina</taxon>
        <taxon>Sordariomycetes</taxon>
        <taxon>Hypocreomycetidae</taxon>
        <taxon>Hypocreales</taxon>
        <taxon>Nectriaceae</taxon>
        <taxon>Dactylonectria</taxon>
    </lineage>
</organism>
<name>A0A9P9EQM3_9HYPO</name>
<dbReference type="Pfam" id="PF04082">
    <property type="entry name" value="Fungal_trans"/>
    <property type="match status" value="1"/>
</dbReference>
<accession>A0A9P9EQM3</accession>
<dbReference type="AlphaFoldDB" id="A0A9P9EQM3"/>
<dbReference type="PANTHER" id="PTHR47425">
    <property type="entry name" value="FARB-RELATED"/>
    <property type="match status" value="1"/>
</dbReference>
<dbReference type="GO" id="GO:0006351">
    <property type="term" value="P:DNA-templated transcription"/>
    <property type="evidence" value="ECO:0007669"/>
    <property type="project" value="InterPro"/>
</dbReference>
<dbReference type="GO" id="GO:0000981">
    <property type="term" value="F:DNA-binding transcription factor activity, RNA polymerase II-specific"/>
    <property type="evidence" value="ECO:0007669"/>
    <property type="project" value="InterPro"/>
</dbReference>
<reference evidence="5" key="1">
    <citation type="journal article" date="2021" name="Nat. Commun.">
        <title>Genetic determinants of endophytism in the Arabidopsis root mycobiome.</title>
        <authorList>
            <person name="Mesny F."/>
            <person name="Miyauchi S."/>
            <person name="Thiergart T."/>
            <person name="Pickel B."/>
            <person name="Atanasova L."/>
            <person name="Karlsson M."/>
            <person name="Huettel B."/>
            <person name="Barry K.W."/>
            <person name="Haridas S."/>
            <person name="Chen C."/>
            <person name="Bauer D."/>
            <person name="Andreopoulos W."/>
            <person name="Pangilinan J."/>
            <person name="LaButti K."/>
            <person name="Riley R."/>
            <person name="Lipzen A."/>
            <person name="Clum A."/>
            <person name="Drula E."/>
            <person name="Henrissat B."/>
            <person name="Kohler A."/>
            <person name="Grigoriev I.V."/>
            <person name="Martin F.M."/>
            <person name="Hacquard S."/>
        </authorList>
    </citation>
    <scope>NUCLEOTIDE SEQUENCE</scope>
    <source>
        <strain evidence="5">MPI-CAGE-AT-0147</strain>
    </source>
</reference>
<dbReference type="Proteomes" id="UP000738349">
    <property type="component" value="Unassembled WGS sequence"/>
</dbReference>
<gene>
    <name evidence="5" type="ORF">EDB81DRAFT_691139</name>
</gene>
<dbReference type="InterPro" id="IPR036864">
    <property type="entry name" value="Zn2-C6_fun-type_DNA-bd_sf"/>
</dbReference>
<dbReference type="GO" id="GO:0003677">
    <property type="term" value="F:DNA binding"/>
    <property type="evidence" value="ECO:0007669"/>
    <property type="project" value="InterPro"/>
</dbReference>
<evidence type="ECO:0000256" key="1">
    <source>
        <dbReference type="ARBA" id="ARBA00022723"/>
    </source>
</evidence>
<feature type="domain" description="Zn(2)-C6 fungal-type" evidence="4">
    <location>
        <begin position="28"/>
        <end position="60"/>
    </location>
</feature>
<proteinExistence type="predicted"/>
<dbReference type="Pfam" id="PF00172">
    <property type="entry name" value="Zn_clus"/>
    <property type="match status" value="1"/>
</dbReference>
<evidence type="ECO:0000259" key="4">
    <source>
        <dbReference type="PROSITE" id="PS50048"/>
    </source>
</evidence>
<dbReference type="SUPFAM" id="SSF57701">
    <property type="entry name" value="Zn2/Cys6 DNA-binding domain"/>
    <property type="match status" value="1"/>
</dbReference>
<dbReference type="PANTHER" id="PTHR47425:SF2">
    <property type="entry name" value="FARB-RELATED"/>
    <property type="match status" value="1"/>
</dbReference>
<dbReference type="EMBL" id="JAGMUV010000010">
    <property type="protein sequence ID" value="KAH7141647.1"/>
    <property type="molecule type" value="Genomic_DNA"/>
</dbReference>
<sequence length="822" mass="93004">MTPPTPQSDRLAPRHRQLPATRLRAPKACLKCRERKVRCDVSMRGSPCTNCLLDGKTCTTVDRASRRTESTERDCHTRDQIPESYFVRFEIGVAAGDKQTPENEASPPLLEEHPEQTNLRNAIIGTSTTTCPRANDTDSWCDHTTDSQSMSTETEMPYTSCKFLDSSNLSRLSSQDLSFIEAKGCLSIPVKRLLDEFIRQYFLHVHPFLPILDEGAFWRAYQQEDSAGSLAAISLLVFQAMLFASCGFIAPTVITGLGFKSIRSARSSFFHKAKLLYDFNTEASSISMAQASLLMTFWASPESHRSKLNTMWLKIALHHAKCAGAHKAWESSTASNCTIPHFQQDQRMLRRLWWGCIIRDHFMSMGLKRSLQITRPYPVLYMSDFQSEISRSEVHSPETKRRLIRISLRLMDLCNTLTELILLVSPSDDSLAVENPDIHKLTECRTTLRDWHAKTEREISSSNSSGGLRQHSIIVHTHTMYIFYYTSRTTLIHQEILLSCYKFRTHQTISRENCRRSQEVIEANVGLIECLRELMELDLIRYLPLSVLAFTAMPLFHHVLNTRLMPSSEHATKLAANQHHLKPLTEALKVYQRRYDGVEWVSYAVRITADLAQLDSVLSSNTLARSWTDLLIQQPTLYLRLTLGIYLSISHVNIPDDQDFPVILRGVLSPKLPLIRGPNLEDHGTTRQIQAPEPHDNSIESGALIQDQITFDQINHLQSIDLHSITTPSVVFSSEALIPEANSSRTKEPGVLPLNDFLFRSPNPETLDNNTSEMSNCDDETLSNEMIESTVASCNYGEVIDLPDDVDMFLDLSSMDYGGCAT</sequence>
<dbReference type="CDD" id="cd12148">
    <property type="entry name" value="fungal_TF_MHR"/>
    <property type="match status" value="1"/>
</dbReference>
<keyword evidence="6" id="KW-1185">Reference proteome</keyword>
<dbReference type="InterPro" id="IPR007219">
    <property type="entry name" value="XnlR_reg_dom"/>
</dbReference>
<dbReference type="SMART" id="SM00066">
    <property type="entry name" value="GAL4"/>
    <property type="match status" value="1"/>
</dbReference>